<accession>A0A9W7LKD0</accession>
<evidence type="ECO:0000313" key="1">
    <source>
        <dbReference type="EMBL" id="GMI67489.1"/>
    </source>
</evidence>
<evidence type="ECO:0000313" key="2">
    <source>
        <dbReference type="Proteomes" id="UP001165190"/>
    </source>
</evidence>
<protein>
    <submittedName>
        <fullName evidence="1">Uncharacterized protein</fullName>
    </submittedName>
</protein>
<keyword evidence="2" id="KW-1185">Reference proteome</keyword>
<dbReference type="AlphaFoldDB" id="A0A9W7LKD0"/>
<gene>
    <name evidence="1" type="ORF">HRI_000418200</name>
</gene>
<proteinExistence type="predicted"/>
<sequence length="82" mass="9429">MFPLENAGFWFSQNHHQICFLRSRVYPIHGLKSFPNPEGSSPGGATRIWVFQSLINNFLHLLTIRIVSFCHGNRRSVSRSKS</sequence>
<organism evidence="1 2">
    <name type="scientific">Hibiscus trionum</name>
    <name type="common">Flower of an hour</name>
    <dbReference type="NCBI Taxonomy" id="183268"/>
    <lineage>
        <taxon>Eukaryota</taxon>
        <taxon>Viridiplantae</taxon>
        <taxon>Streptophyta</taxon>
        <taxon>Embryophyta</taxon>
        <taxon>Tracheophyta</taxon>
        <taxon>Spermatophyta</taxon>
        <taxon>Magnoliopsida</taxon>
        <taxon>eudicotyledons</taxon>
        <taxon>Gunneridae</taxon>
        <taxon>Pentapetalae</taxon>
        <taxon>rosids</taxon>
        <taxon>malvids</taxon>
        <taxon>Malvales</taxon>
        <taxon>Malvaceae</taxon>
        <taxon>Malvoideae</taxon>
        <taxon>Hibiscus</taxon>
    </lineage>
</organism>
<dbReference type="Proteomes" id="UP001165190">
    <property type="component" value="Unassembled WGS sequence"/>
</dbReference>
<comment type="caution">
    <text evidence="1">The sequence shown here is derived from an EMBL/GenBank/DDBJ whole genome shotgun (WGS) entry which is preliminary data.</text>
</comment>
<dbReference type="EMBL" id="BSYR01000005">
    <property type="protein sequence ID" value="GMI67489.1"/>
    <property type="molecule type" value="Genomic_DNA"/>
</dbReference>
<reference evidence="1" key="1">
    <citation type="submission" date="2023-05" db="EMBL/GenBank/DDBJ databases">
        <title>Genome and transcriptome analyses reveal genes involved in the formation of fine ridges on petal epidermal cells in Hibiscus trionum.</title>
        <authorList>
            <person name="Koshimizu S."/>
            <person name="Masuda S."/>
            <person name="Ishii T."/>
            <person name="Shirasu K."/>
            <person name="Hoshino A."/>
            <person name="Arita M."/>
        </authorList>
    </citation>
    <scope>NUCLEOTIDE SEQUENCE</scope>
    <source>
        <strain evidence="1">Hamamatsu line</strain>
    </source>
</reference>
<name>A0A9W7LKD0_HIBTR</name>